<reference evidence="3" key="1">
    <citation type="journal article" date="2017" name="Front. Plant Sci.">
        <title>Climate Clever Clovers: New Paradigm to Reduce the Environmental Footprint of Ruminants by Breeding Low Methanogenic Forages Utilizing Haplotype Variation.</title>
        <authorList>
            <person name="Kaur P."/>
            <person name="Appels R."/>
            <person name="Bayer P.E."/>
            <person name="Keeble-Gagnere G."/>
            <person name="Wang J."/>
            <person name="Hirakawa H."/>
            <person name="Shirasawa K."/>
            <person name="Vercoe P."/>
            <person name="Stefanova K."/>
            <person name="Durmic Z."/>
            <person name="Nichols P."/>
            <person name="Revell C."/>
            <person name="Isobe S.N."/>
            <person name="Edwards D."/>
            <person name="Erskine W."/>
        </authorList>
    </citation>
    <scope>NUCLEOTIDE SEQUENCE [LARGE SCALE GENOMIC DNA]</scope>
    <source>
        <strain evidence="3">cv. Daliak</strain>
    </source>
</reference>
<sequence>MRIFHISRLGKLGCPTPTQQVAGRDRETREDAPRSISPMKDDDDKAILVDEFEDSLVGLA</sequence>
<dbReference type="Proteomes" id="UP000242715">
    <property type="component" value="Unassembled WGS sequence"/>
</dbReference>
<accession>A0A2Z6LX29</accession>
<evidence type="ECO:0000313" key="2">
    <source>
        <dbReference type="EMBL" id="GAU23646.1"/>
    </source>
</evidence>
<name>A0A2Z6LX29_TRISU</name>
<gene>
    <name evidence="2" type="ORF">TSUD_304210</name>
</gene>
<evidence type="ECO:0000256" key="1">
    <source>
        <dbReference type="SAM" id="MobiDB-lite"/>
    </source>
</evidence>
<organism evidence="2 3">
    <name type="scientific">Trifolium subterraneum</name>
    <name type="common">Subterranean clover</name>
    <dbReference type="NCBI Taxonomy" id="3900"/>
    <lineage>
        <taxon>Eukaryota</taxon>
        <taxon>Viridiplantae</taxon>
        <taxon>Streptophyta</taxon>
        <taxon>Embryophyta</taxon>
        <taxon>Tracheophyta</taxon>
        <taxon>Spermatophyta</taxon>
        <taxon>Magnoliopsida</taxon>
        <taxon>eudicotyledons</taxon>
        <taxon>Gunneridae</taxon>
        <taxon>Pentapetalae</taxon>
        <taxon>rosids</taxon>
        <taxon>fabids</taxon>
        <taxon>Fabales</taxon>
        <taxon>Fabaceae</taxon>
        <taxon>Papilionoideae</taxon>
        <taxon>50 kb inversion clade</taxon>
        <taxon>NPAAA clade</taxon>
        <taxon>Hologalegina</taxon>
        <taxon>IRL clade</taxon>
        <taxon>Trifolieae</taxon>
        <taxon>Trifolium</taxon>
    </lineage>
</organism>
<proteinExistence type="predicted"/>
<dbReference type="AlphaFoldDB" id="A0A2Z6LX29"/>
<keyword evidence="3" id="KW-1185">Reference proteome</keyword>
<dbReference type="EMBL" id="DF973273">
    <property type="protein sequence ID" value="GAU23646.1"/>
    <property type="molecule type" value="Genomic_DNA"/>
</dbReference>
<feature type="compositionally biased region" description="Basic and acidic residues" evidence="1">
    <location>
        <begin position="23"/>
        <end position="41"/>
    </location>
</feature>
<protein>
    <submittedName>
        <fullName evidence="2">Uncharacterized protein</fullName>
    </submittedName>
</protein>
<evidence type="ECO:0000313" key="3">
    <source>
        <dbReference type="Proteomes" id="UP000242715"/>
    </source>
</evidence>
<feature type="region of interest" description="Disordered" evidence="1">
    <location>
        <begin position="1"/>
        <end position="41"/>
    </location>
</feature>